<gene>
    <name evidence="2" type="ORF">C7H85_10090</name>
</gene>
<dbReference type="Pfam" id="PF00583">
    <property type="entry name" value="Acetyltransf_1"/>
    <property type="match status" value="1"/>
</dbReference>
<dbReference type="InterPro" id="IPR016181">
    <property type="entry name" value="Acyl_CoA_acyltransferase"/>
</dbReference>
<evidence type="ECO:0000313" key="3">
    <source>
        <dbReference type="Proteomes" id="UP000240243"/>
    </source>
</evidence>
<dbReference type="OrthoDB" id="3216107at2"/>
<evidence type="ECO:0000313" key="2">
    <source>
        <dbReference type="EMBL" id="PSJ45720.1"/>
    </source>
</evidence>
<evidence type="ECO:0000259" key="1">
    <source>
        <dbReference type="PROSITE" id="PS51186"/>
    </source>
</evidence>
<dbReference type="EMBL" id="PXYG01000003">
    <property type="protein sequence ID" value="PSJ45720.1"/>
    <property type="molecule type" value="Genomic_DNA"/>
</dbReference>
<sequence length="236" mass="25969">MNDTQLDKANIDNLTALWRAMGSEPAGMAGLQASRGWPHRFWFDWDHQPLCEGHELARLPPRAMVPVWTAGSVLERALISQGFDLALEQRAMHLRMDGEGRRPEGGLRLSRVLTPAQAEQWAVLCGRAFGYEVAAATVRRLLGAGGACLLLASREDRPVATALLYHSGEVMGMHQVGVVPELRGQGIAHELMLQLMALAREQGARYLTLQASVAGEGLYRRLGFAPRFSISSYRRG</sequence>
<dbReference type="GO" id="GO:0016747">
    <property type="term" value="F:acyltransferase activity, transferring groups other than amino-acyl groups"/>
    <property type="evidence" value="ECO:0007669"/>
    <property type="project" value="InterPro"/>
</dbReference>
<dbReference type="RefSeq" id="WP_106729583.1">
    <property type="nucleotide sequence ID" value="NZ_PXYG01000003.1"/>
</dbReference>
<dbReference type="Proteomes" id="UP000240243">
    <property type="component" value="Unassembled WGS sequence"/>
</dbReference>
<reference evidence="2 3" key="1">
    <citation type="submission" date="2018-03" db="EMBL/GenBank/DDBJ databases">
        <title>The draft genome of Zobellella sp. 59N8.</title>
        <authorList>
            <person name="Liu L."/>
            <person name="Li L."/>
            <person name="Zhang X."/>
            <person name="Liang L."/>
            <person name="Wang T."/>
        </authorList>
    </citation>
    <scope>NUCLEOTIDE SEQUENCE [LARGE SCALE GENOMIC DNA]</scope>
    <source>
        <strain evidence="2 3">59N8</strain>
    </source>
</reference>
<proteinExistence type="predicted"/>
<protein>
    <recommendedName>
        <fullName evidence="1">N-acetyltransferase domain-containing protein</fullName>
    </recommendedName>
</protein>
<dbReference type="PROSITE" id="PS51186">
    <property type="entry name" value="GNAT"/>
    <property type="match status" value="1"/>
</dbReference>
<dbReference type="AlphaFoldDB" id="A0A2P7R681"/>
<comment type="caution">
    <text evidence="2">The sequence shown here is derived from an EMBL/GenBank/DDBJ whole genome shotgun (WGS) entry which is preliminary data.</text>
</comment>
<organism evidence="2 3">
    <name type="scientific">Zobellella endophytica</name>
    <dbReference type="NCBI Taxonomy" id="2116700"/>
    <lineage>
        <taxon>Bacteria</taxon>
        <taxon>Pseudomonadati</taxon>
        <taxon>Pseudomonadota</taxon>
        <taxon>Gammaproteobacteria</taxon>
        <taxon>Aeromonadales</taxon>
        <taxon>Aeromonadaceae</taxon>
        <taxon>Zobellella</taxon>
    </lineage>
</organism>
<dbReference type="InterPro" id="IPR000182">
    <property type="entry name" value="GNAT_dom"/>
</dbReference>
<accession>A0A2P7R681</accession>
<dbReference type="SUPFAM" id="SSF55729">
    <property type="entry name" value="Acyl-CoA N-acyltransferases (Nat)"/>
    <property type="match status" value="1"/>
</dbReference>
<dbReference type="CDD" id="cd04301">
    <property type="entry name" value="NAT_SF"/>
    <property type="match status" value="1"/>
</dbReference>
<feature type="domain" description="N-acetyltransferase" evidence="1">
    <location>
        <begin position="108"/>
        <end position="236"/>
    </location>
</feature>
<dbReference type="Gene3D" id="3.40.630.30">
    <property type="match status" value="1"/>
</dbReference>
<keyword evidence="3" id="KW-1185">Reference proteome</keyword>
<name>A0A2P7R681_9GAMM</name>